<organism evidence="1 2">
    <name type="scientific">Limosa lapponica baueri</name>
    <dbReference type="NCBI Taxonomy" id="1758121"/>
    <lineage>
        <taxon>Eukaryota</taxon>
        <taxon>Metazoa</taxon>
        <taxon>Chordata</taxon>
        <taxon>Craniata</taxon>
        <taxon>Vertebrata</taxon>
        <taxon>Euteleostomi</taxon>
        <taxon>Archelosauria</taxon>
        <taxon>Archosauria</taxon>
        <taxon>Dinosauria</taxon>
        <taxon>Saurischia</taxon>
        <taxon>Theropoda</taxon>
        <taxon>Coelurosauria</taxon>
        <taxon>Aves</taxon>
        <taxon>Neognathae</taxon>
        <taxon>Neoaves</taxon>
        <taxon>Charadriiformes</taxon>
        <taxon>Scolopacidae</taxon>
        <taxon>Limosa</taxon>
    </lineage>
</organism>
<reference evidence="2" key="1">
    <citation type="submission" date="2017-11" db="EMBL/GenBank/DDBJ databases">
        <authorList>
            <person name="Lima N.C."/>
            <person name="Parody-Merino A.M."/>
            <person name="Battley P.F."/>
            <person name="Fidler A.E."/>
            <person name="Prosdocimi F."/>
        </authorList>
    </citation>
    <scope>NUCLEOTIDE SEQUENCE [LARGE SCALE GENOMIC DNA]</scope>
</reference>
<gene>
    <name evidence="1" type="ORF">llap_2852</name>
</gene>
<name>A0A2I0ULF9_LIMLA</name>
<keyword evidence="2" id="KW-1185">Reference proteome</keyword>
<proteinExistence type="predicted"/>
<dbReference type="EMBL" id="KZ505696">
    <property type="protein sequence ID" value="PKU46879.1"/>
    <property type="molecule type" value="Genomic_DNA"/>
</dbReference>
<reference evidence="2" key="2">
    <citation type="submission" date="2017-12" db="EMBL/GenBank/DDBJ databases">
        <title>Genome sequence of the Bar-tailed Godwit (Limosa lapponica baueri).</title>
        <authorList>
            <person name="Lima N.C.B."/>
            <person name="Parody-Merino A.M."/>
            <person name="Battley P.F."/>
            <person name="Fidler A.E."/>
            <person name="Prosdocimi F."/>
        </authorList>
    </citation>
    <scope>NUCLEOTIDE SEQUENCE [LARGE SCALE GENOMIC DNA]</scope>
</reference>
<dbReference type="AlphaFoldDB" id="A0A2I0ULF9"/>
<accession>A0A2I0ULF9</accession>
<protein>
    <submittedName>
        <fullName evidence="1">Uncharacterized protein</fullName>
    </submittedName>
</protein>
<sequence>MAPLAPLHDAKAPLHDTITNITGGSCYCPTIGPASPSGVGWEAQPPHLTLLQDHLFHLPSLTIIFLIATSDVNPSLSHLLMGCHLLCPDPQEKGMRQPSFHRAAALWQQESSLTGPPRSLGPGEPTLEHMEDREVTQDRQHSFTKGCDFKSCLTNLVAVYDGVTHL</sequence>
<evidence type="ECO:0000313" key="1">
    <source>
        <dbReference type="EMBL" id="PKU46879.1"/>
    </source>
</evidence>
<dbReference type="Proteomes" id="UP000233556">
    <property type="component" value="Unassembled WGS sequence"/>
</dbReference>
<dbReference type="OrthoDB" id="9802488at2759"/>
<evidence type="ECO:0000313" key="2">
    <source>
        <dbReference type="Proteomes" id="UP000233556"/>
    </source>
</evidence>